<dbReference type="AlphaFoldDB" id="A0A8H8DM90"/>
<gene>
    <name evidence="2" type="ORF">BJ554DRAFT_6860</name>
</gene>
<feature type="region of interest" description="Disordered" evidence="1">
    <location>
        <begin position="53"/>
        <end position="74"/>
    </location>
</feature>
<proteinExistence type="predicted"/>
<keyword evidence="3" id="KW-1185">Reference proteome</keyword>
<evidence type="ECO:0000256" key="1">
    <source>
        <dbReference type="SAM" id="MobiDB-lite"/>
    </source>
</evidence>
<comment type="caution">
    <text evidence="2">The sequence shown here is derived from an EMBL/GenBank/DDBJ whole genome shotgun (WGS) entry which is preliminary data.</text>
</comment>
<evidence type="ECO:0000313" key="3">
    <source>
        <dbReference type="Proteomes" id="UP000673691"/>
    </source>
</evidence>
<dbReference type="Proteomes" id="UP000673691">
    <property type="component" value="Unassembled WGS sequence"/>
</dbReference>
<protein>
    <submittedName>
        <fullName evidence="2">Uncharacterized protein</fullName>
    </submittedName>
</protein>
<accession>A0A8H8DM90</accession>
<reference evidence="2 3" key="1">
    <citation type="journal article" name="Sci. Rep.">
        <title>Genome-scale phylogenetic analyses confirm Olpidium as the closest living zoosporic fungus to the non-flagellated, terrestrial fungi.</title>
        <authorList>
            <person name="Chang Y."/>
            <person name="Rochon D."/>
            <person name="Sekimoto S."/>
            <person name="Wang Y."/>
            <person name="Chovatia M."/>
            <person name="Sandor L."/>
            <person name="Salamov A."/>
            <person name="Grigoriev I.V."/>
            <person name="Stajich J.E."/>
            <person name="Spatafora J.W."/>
        </authorList>
    </citation>
    <scope>NUCLEOTIDE SEQUENCE [LARGE SCALE GENOMIC DNA]</scope>
    <source>
        <strain evidence="2">S191</strain>
    </source>
</reference>
<feature type="region of interest" description="Disordered" evidence="1">
    <location>
        <begin position="1"/>
        <end position="32"/>
    </location>
</feature>
<name>A0A8H8DM90_9FUNG</name>
<evidence type="ECO:0000313" key="2">
    <source>
        <dbReference type="EMBL" id="KAG5463505.1"/>
    </source>
</evidence>
<feature type="non-terminal residue" evidence="2">
    <location>
        <position position="259"/>
    </location>
</feature>
<sequence>MSIRSAPRPRLLRGRSRPAYLGPPAEGRAGRPLAVRAAEAGLPIFSPAWVPAHASPFRPAGPDNESDVSSSNELGDLGKRAEFRRKVVRAAISLGLQDRQSPRRGGMIRQAAAGAAFPPLPSPASALVRRVAEGTCPALRLRGTMDAGIKFDGRDKISGFVMYTDSDWAGCRETRASDSWPCTKAAGYPGDQLAKNAWPRRRVRPSSSQDQQQRRLVEIHAQKHRSRRCQKFDPVAYRQLRSSGVGGGREFFEKVEARR</sequence>
<dbReference type="EMBL" id="JAEFCI010000492">
    <property type="protein sequence ID" value="KAG5463505.1"/>
    <property type="molecule type" value="Genomic_DNA"/>
</dbReference>
<organism evidence="2 3">
    <name type="scientific">Olpidium bornovanus</name>
    <dbReference type="NCBI Taxonomy" id="278681"/>
    <lineage>
        <taxon>Eukaryota</taxon>
        <taxon>Fungi</taxon>
        <taxon>Fungi incertae sedis</taxon>
        <taxon>Olpidiomycota</taxon>
        <taxon>Olpidiomycotina</taxon>
        <taxon>Olpidiomycetes</taxon>
        <taxon>Olpidiales</taxon>
        <taxon>Olpidiaceae</taxon>
        <taxon>Olpidium</taxon>
    </lineage>
</organism>